<proteinExistence type="predicted"/>
<sequence length="59" mass="6189">MKLVYVPWVGLLLAGIVLLLVSDSTSDVVIGGVMALCGLAGWVTTAKRYRAGRGKNDPS</sequence>
<gene>
    <name evidence="2" type="ORF">KTU01_31350</name>
</gene>
<keyword evidence="1" id="KW-0812">Transmembrane</keyword>
<dbReference type="AlphaFoldDB" id="A0A512IH28"/>
<evidence type="ECO:0000256" key="1">
    <source>
        <dbReference type="SAM" id="Phobius"/>
    </source>
</evidence>
<keyword evidence="1" id="KW-0472">Membrane</keyword>
<protein>
    <submittedName>
        <fullName evidence="2">Uncharacterized protein</fullName>
    </submittedName>
</protein>
<accession>A0A512IH28</accession>
<feature type="transmembrane region" description="Helical" evidence="1">
    <location>
        <begin position="28"/>
        <end position="46"/>
    </location>
</feature>
<comment type="caution">
    <text evidence="2">The sequence shown here is derived from an EMBL/GenBank/DDBJ whole genome shotgun (WGS) entry which is preliminary data.</text>
</comment>
<name>A0A512IH28_9MICC</name>
<dbReference type="EMBL" id="BJZS01000103">
    <property type="protein sequence ID" value="GEO97012.1"/>
    <property type="molecule type" value="Genomic_DNA"/>
</dbReference>
<evidence type="ECO:0000313" key="3">
    <source>
        <dbReference type="Proteomes" id="UP000321103"/>
    </source>
</evidence>
<keyword evidence="3" id="KW-1185">Reference proteome</keyword>
<organism evidence="2 3">
    <name type="scientific">Kocuria turfanensis</name>
    <dbReference type="NCBI Taxonomy" id="388357"/>
    <lineage>
        <taxon>Bacteria</taxon>
        <taxon>Bacillati</taxon>
        <taxon>Actinomycetota</taxon>
        <taxon>Actinomycetes</taxon>
        <taxon>Micrococcales</taxon>
        <taxon>Micrococcaceae</taxon>
        <taxon>Kocuria</taxon>
    </lineage>
</organism>
<keyword evidence="1" id="KW-1133">Transmembrane helix</keyword>
<evidence type="ECO:0000313" key="2">
    <source>
        <dbReference type="EMBL" id="GEO97012.1"/>
    </source>
</evidence>
<dbReference type="Proteomes" id="UP000321103">
    <property type="component" value="Unassembled WGS sequence"/>
</dbReference>
<reference evidence="2 3" key="1">
    <citation type="submission" date="2019-07" db="EMBL/GenBank/DDBJ databases">
        <title>Whole genome shotgun sequence of Kocuria turfanensis NBRC 107627.</title>
        <authorList>
            <person name="Hosoyama A."/>
            <person name="Uohara A."/>
            <person name="Ohji S."/>
            <person name="Ichikawa N."/>
        </authorList>
    </citation>
    <scope>NUCLEOTIDE SEQUENCE [LARGE SCALE GENOMIC DNA]</scope>
    <source>
        <strain evidence="2 3">NBRC 107627</strain>
    </source>
</reference>
<feature type="transmembrane region" description="Helical" evidence="1">
    <location>
        <begin position="5"/>
        <end position="22"/>
    </location>
</feature>